<proteinExistence type="predicted"/>
<dbReference type="Gene3D" id="2.30.30.90">
    <property type="match status" value="1"/>
</dbReference>
<gene>
    <name evidence="3" type="ORF">HZF24_16715</name>
</gene>
<accession>A0A974BLW8</accession>
<dbReference type="SUPFAM" id="SSF50037">
    <property type="entry name" value="C-terminal domain of transcriptional repressors"/>
    <property type="match status" value="1"/>
</dbReference>
<evidence type="ECO:0000256" key="1">
    <source>
        <dbReference type="ARBA" id="ARBA00023004"/>
    </source>
</evidence>
<sequence>MALTMVAVGDTREVLCYRGKDEIKRRLYDLGLVKGELVKVVGENQDGLILLVKGVKIAINKGLASLIIVK</sequence>
<keyword evidence="1" id="KW-0408">Iron</keyword>
<dbReference type="InterPro" id="IPR053184">
    <property type="entry name" value="FeoA-like"/>
</dbReference>
<protein>
    <submittedName>
        <fullName evidence="3">Ferrous iron transport protein A</fullName>
    </submittedName>
</protein>
<evidence type="ECO:0000313" key="3">
    <source>
        <dbReference type="EMBL" id="NYB75794.1"/>
    </source>
</evidence>
<dbReference type="PANTHER" id="PTHR43151:SF1">
    <property type="entry name" value="SSR2333 PROTEIN"/>
    <property type="match status" value="1"/>
</dbReference>
<dbReference type="PANTHER" id="PTHR43151">
    <property type="entry name" value="FEOA FAMILY PROTEIN"/>
    <property type="match status" value="1"/>
</dbReference>
<evidence type="ECO:0000313" key="4">
    <source>
        <dbReference type="Proteomes" id="UP000611629"/>
    </source>
</evidence>
<comment type="caution">
    <text evidence="3">The sequence shown here is derived from an EMBL/GenBank/DDBJ whole genome shotgun (WGS) entry which is preliminary data.</text>
</comment>
<dbReference type="Proteomes" id="UP000611629">
    <property type="component" value="Unassembled WGS sequence"/>
</dbReference>
<dbReference type="InterPro" id="IPR007167">
    <property type="entry name" value="Fe-transptr_FeoA-like"/>
</dbReference>
<keyword evidence="4" id="KW-1185">Reference proteome</keyword>
<dbReference type="InterPro" id="IPR038157">
    <property type="entry name" value="FeoA_core_dom"/>
</dbReference>
<organism evidence="3 4">
    <name type="scientific">Sedimentibacter hydroxybenzoicus DSM 7310</name>
    <dbReference type="NCBI Taxonomy" id="1123245"/>
    <lineage>
        <taxon>Bacteria</taxon>
        <taxon>Bacillati</taxon>
        <taxon>Bacillota</taxon>
        <taxon>Tissierellia</taxon>
        <taxon>Sedimentibacter</taxon>
    </lineage>
</organism>
<reference evidence="3" key="1">
    <citation type="submission" date="2020-07" db="EMBL/GenBank/DDBJ databases">
        <title>Genomic analysis of a strain of Sedimentibacter Hydroxybenzoicus DSM7310.</title>
        <authorList>
            <person name="Ma S."/>
        </authorList>
    </citation>
    <scope>NUCLEOTIDE SEQUENCE</scope>
    <source>
        <strain evidence="3">DSM 7310</strain>
    </source>
</reference>
<evidence type="ECO:0000259" key="2">
    <source>
        <dbReference type="SMART" id="SM00899"/>
    </source>
</evidence>
<name>A0A974BLW8_SEDHY</name>
<dbReference type="AlphaFoldDB" id="A0A974BLW8"/>
<dbReference type="RefSeq" id="WP_179239511.1">
    <property type="nucleotide sequence ID" value="NZ_JACBNQ010000029.1"/>
</dbReference>
<dbReference type="SMART" id="SM00899">
    <property type="entry name" value="FeoA"/>
    <property type="match status" value="1"/>
</dbReference>
<dbReference type="EMBL" id="JACBNQ010000029">
    <property type="protein sequence ID" value="NYB75794.1"/>
    <property type="molecule type" value="Genomic_DNA"/>
</dbReference>
<dbReference type="GO" id="GO:0046914">
    <property type="term" value="F:transition metal ion binding"/>
    <property type="evidence" value="ECO:0007669"/>
    <property type="project" value="InterPro"/>
</dbReference>
<feature type="domain" description="Ferrous iron transporter FeoA-like" evidence="2">
    <location>
        <begin position="1"/>
        <end position="70"/>
    </location>
</feature>
<dbReference type="Pfam" id="PF04023">
    <property type="entry name" value="FeoA"/>
    <property type="match status" value="1"/>
</dbReference>
<dbReference type="InterPro" id="IPR008988">
    <property type="entry name" value="Transcriptional_repressor_C"/>
</dbReference>